<dbReference type="Proteomes" id="UP000295632">
    <property type="component" value="Unassembled WGS sequence"/>
</dbReference>
<gene>
    <name evidence="2" type="ORF">EV213_105220</name>
</gene>
<keyword evidence="3" id="KW-1185">Reference proteome</keyword>
<feature type="transmembrane region" description="Helical" evidence="1">
    <location>
        <begin position="69"/>
        <end position="94"/>
    </location>
</feature>
<evidence type="ECO:0000256" key="1">
    <source>
        <dbReference type="SAM" id="Phobius"/>
    </source>
</evidence>
<proteinExistence type="predicted"/>
<dbReference type="RefSeq" id="WP_133580056.1">
    <property type="nucleotide sequence ID" value="NZ_SNYJ01000005.1"/>
</dbReference>
<sequence length="176" mass="19772">MMKISQSMAFYGVLFCLVMSVYSLFSTIHNMWQVAPPRLVLLLLVTGCFVTACIGIMKKTTRWGRMQSWMTFFIAPLLGAALLLSLVFTSVFPFEKEYIASLTSPEGTHQIDVYATDGGATTLKGIMAELNGPLWFTKRIFIEHDGTHDLVTQWEGEDLFVINGEMIQLPTADGWF</sequence>
<feature type="transmembrane region" description="Helical" evidence="1">
    <location>
        <begin position="39"/>
        <end position="57"/>
    </location>
</feature>
<accession>A0A4R6UCR0</accession>
<organism evidence="2 3">
    <name type="scientific">Aureibacillus halotolerans</name>
    <dbReference type="NCBI Taxonomy" id="1508390"/>
    <lineage>
        <taxon>Bacteria</taxon>
        <taxon>Bacillati</taxon>
        <taxon>Bacillota</taxon>
        <taxon>Bacilli</taxon>
        <taxon>Bacillales</taxon>
        <taxon>Bacillaceae</taxon>
        <taxon>Aureibacillus</taxon>
    </lineage>
</organism>
<reference evidence="2 3" key="1">
    <citation type="submission" date="2019-03" db="EMBL/GenBank/DDBJ databases">
        <title>Genomic Encyclopedia of Type Strains, Phase IV (KMG-IV): sequencing the most valuable type-strain genomes for metagenomic binning, comparative biology and taxonomic classification.</title>
        <authorList>
            <person name="Goeker M."/>
        </authorList>
    </citation>
    <scope>NUCLEOTIDE SEQUENCE [LARGE SCALE GENOMIC DNA]</scope>
    <source>
        <strain evidence="2 3">DSM 28697</strain>
    </source>
</reference>
<evidence type="ECO:0000313" key="3">
    <source>
        <dbReference type="Proteomes" id="UP000295632"/>
    </source>
</evidence>
<keyword evidence="1" id="KW-0812">Transmembrane</keyword>
<evidence type="ECO:0000313" key="2">
    <source>
        <dbReference type="EMBL" id="TDQ40874.1"/>
    </source>
</evidence>
<dbReference type="EMBL" id="SNYJ01000005">
    <property type="protein sequence ID" value="TDQ40874.1"/>
    <property type="molecule type" value="Genomic_DNA"/>
</dbReference>
<comment type="caution">
    <text evidence="2">The sequence shown here is derived from an EMBL/GenBank/DDBJ whole genome shotgun (WGS) entry which is preliminary data.</text>
</comment>
<dbReference type="InterPro" id="IPR035406">
    <property type="entry name" value="DUF5412"/>
</dbReference>
<name>A0A4R6UCR0_9BACI</name>
<dbReference type="Pfam" id="PF17428">
    <property type="entry name" value="DUF5412"/>
    <property type="match status" value="1"/>
</dbReference>
<keyword evidence="1" id="KW-0472">Membrane</keyword>
<protein>
    <submittedName>
        <fullName evidence="2">Uncharacterized protein</fullName>
    </submittedName>
</protein>
<keyword evidence="1" id="KW-1133">Transmembrane helix</keyword>
<dbReference type="OrthoDB" id="2665924at2"/>
<dbReference type="AlphaFoldDB" id="A0A4R6UCR0"/>